<dbReference type="GO" id="GO:0005886">
    <property type="term" value="C:plasma membrane"/>
    <property type="evidence" value="ECO:0007669"/>
    <property type="project" value="UniProtKB-SubCell"/>
</dbReference>
<comment type="caution">
    <text evidence="9">The sequence shown here is derived from an EMBL/GenBank/DDBJ whole genome shotgun (WGS) entry which is preliminary data.</text>
</comment>
<evidence type="ECO:0000259" key="8">
    <source>
        <dbReference type="PROSITE" id="PS50850"/>
    </source>
</evidence>
<dbReference type="PANTHER" id="PTHR42718:SF46">
    <property type="entry name" value="BLR6921 PROTEIN"/>
    <property type="match status" value="1"/>
</dbReference>
<keyword evidence="3" id="KW-1003">Cell membrane</keyword>
<evidence type="ECO:0000256" key="3">
    <source>
        <dbReference type="ARBA" id="ARBA00022475"/>
    </source>
</evidence>
<evidence type="ECO:0000256" key="4">
    <source>
        <dbReference type="ARBA" id="ARBA00022692"/>
    </source>
</evidence>
<dbReference type="Gene3D" id="1.20.1720.10">
    <property type="entry name" value="Multidrug resistance protein D"/>
    <property type="match status" value="1"/>
</dbReference>
<keyword evidence="6 7" id="KW-0472">Membrane</keyword>
<protein>
    <submittedName>
        <fullName evidence="9">EmrB/QacA subfamily drug resistance transporter</fullName>
    </submittedName>
</protein>
<dbReference type="Pfam" id="PF07690">
    <property type="entry name" value="MFS_1"/>
    <property type="match status" value="1"/>
</dbReference>
<feature type="transmembrane region" description="Helical" evidence="7">
    <location>
        <begin position="177"/>
        <end position="199"/>
    </location>
</feature>
<accession>A0A7Y9EGE3</accession>
<feature type="transmembrane region" description="Helical" evidence="7">
    <location>
        <begin position="314"/>
        <end position="335"/>
    </location>
</feature>
<dbReference type="PROSITE" id="PS50850">
    <property type="entry name" value="MFS"/>
    <property type="match status" value="1"/>
</dbReference>
<evidence type="ECO:0000256" key="6">
    <source>
        <dbReference type="ARBA" id="ARBA00023136"/>
    </source>
</evidence>
<feature type="transmembrane region" description="Helical" evidence="7">
    <location>
        <begin position="450"/>
        <end position="469"/>
    </location>
</feature>
<keyword evidence="10" id="KW-1185">Reference proteome</keyword>
<dbReference type="InterPro" id="IPR020846">
    <property type="entry name" value="MFS_dom"/>
</dbReference>
<feature type="domain" description="Major facilitator superfamily (MFS) profile" evidence="8">
    <location>
        <begin position="24"/>
        <end position="473"/>
    </location>
</feature>
<dbReference type="SUPFAM" id="SSF103473">
    <property type="entry name" value="MFS general substrate transporter"/>
    <property type="match status" value="1"/>
</dbReference>
<organism evidence="9 10">
    <name type="scientific">Actinomadura luteofluorescens</name>
    <dbReference type="NCBI Taxonomy" id="46163"/>
    <lineage>
        <taxon>Bacteria</taxon>
        <taxon>Bacillati</taxon>
        <taxon>Actinomycetota</taxon>
        <taxon>Actinomycetes</taxon>
        <taxon>Streptosporangiales</taxon>
        <taxon>Thermomonosporaceae</taxon>
        <taxon>Actinomadura</taxon>
    </lineage>
</organism>
<dbReference type="Gene3D" id="1.20.1250.20">
    <property type="entry name" value="MFS general substrate transporter like domains"/>
    <property type="match status" value="1"/>
</dbReference>
<feature type="transmembrane region" description="Helical" evidence="7">
    <location>
        <begin position="242"/>
        <end position="260"/>
    </location>
</feature>
<comment type="subcellular location">
    <subcellularLocation>
        <location evidence="1">Cell membrane</location>
        <topology evidence="1">Multi-pass membrane protein</topology>
    </subcellularLocation>
</comment>
<feature type="transmembrane region" description="Helical" evidence="7">
    <location>
        <begin position="347"/>
        <end position="364"/>
    </location>
</feature>
<dbReference type="Proteomes" id="UP000529783">
    <property type="component" value="Unassembled WGS sequence"/>
</dbReference>
<dbReference type="AlphaFoldDB" id="A0A7Y9EGE3"/>
<dbReference type="GO" id="GO:0022857">
    <property type="term" value="F:transmembrane transporter activity"/>
    <property type="evidence" value="ECO:0007669"/>
    <property type="project" value="InterPro"/>
</dbReference>
<evidence type="ECO:0000313" key="9">
    <source>
        <dbReference type="EMBL" id="NYD46910.1"/>
    </source>
</evidence>
<feature type="transmembrane region" description="Helical" evidence="7">
    <location>
        <begin position="90"/>
        <end position="113"/>
    </location>
</feature>
<keyword evidence="5 7" id="KW-1133">Transmembrane helix</keyword>
<evidence type="ECO:0000313" key="10">
    <source>
        <dbReference type="Proteomes" id="UP000529783"/>
    </source>
</evidence>
<evidence type="ECO:0000256" key="5">
    <source>
        <dbReference type="ARBA" id="ARBA00022989"/>
    </source>
</evidence>
<evidence type="ECO:0000256" key="2">
    <source>
        <dbReference type="ARBA" id="ARBA00022448"/>
    </source>
</evidence>
<gene>
    <name evidence="9" type="ORF">BJY14_002893</name>
</gene>
<dbReference type="CDD" id="cd17321">
    <property type="entry name" value="MFS_MMR_MDR_like"/>
    <property type="match status" value="1"/>
</dbReference>
<proteinExistence type="predicted"/>
<feature type="transmembrane region" description="Helical" evidence="7">
    <location>
        <begin position="211"/>
        <end position="230"/>
    </location>
</feature>
<feature type="transmembrane region" description="Helical" evidence="7">
    <location>
        <begin position="281"/>
        <end position="302"/>
    </location>
</feature>
<reference evidence="9 10" key="1">
    <citation type="submission" date="2020-07" db="EMBL/GenBank/DDBJ databases">
        <title>Sequencing the genomes of 1000 actinobacteria strains.</title>
        <authorList>
            <person name="Klenk H.-P."/>
        </authorList>
    </citation>
    <scope>NUCLEOTIDE SEQUENCE [LARGE SCALE GENOMIC DNA]</scope>
    <source>
        <strain evidence="9 10">DSM 40398</strain>
    </source>
</reference>
<keyword evidence="4 7" id="KW-0812">Transmembrane</keyword>
<sequence>MTRAGPDEGLAASRTAAPPAHRVILALACAAQFMVVLDVSVVNVALPSIQRSLSLTATGLPWVAGAYSLTFAGFLLLGGRLADLYGTRRVFTAGLALFAVPSLAGGLATAPALLIAARAAQGLGAAVLAPATLTVLTTTFPEGPRRTRALAVWTAVSLAGGAAGNLVGGVLTQSLSWRWILLVNVPIGAAALALTGRLPGSPRQAGRTARLDLPGAASVTAGLALLAYGIMRAGPRGWDDPVTASALATAVLLLAAFIVIETRLARAPLIPPRLFRLRAVSAGNAAMLLAGACFQVPMWYFLTLYMQDVLNYTALQTGLGFLPHTLLTMAVGLRVTPWLMKRADDRVLIVAGALAAAAGFLWQSRITADGGYLSAVLGPAVLVSIGGGLLNTPLTTTVTSGVPASDAGAASGLMNTAKQVGGALGLASLTAATAGHTTAPASLANAYGNAFLLMALMLPAIAAVSLALPSRRDTAEPPRPEDV</sequence>
<dbReference type="InterPro" id="IPR011701">
    <property type="entry name" value="MFS"/>
</dbReference>
<name>A0A7Y9EGE3_9ACTN</name>
<feature type="transmembrane region" description="Helical" evidence="7">
    <location>
        <begin position="23"/>
        <end position="46"/>
    </location>
</feature>
<dbReference type="EMBL" id="JACCBA010000001">
    <property type="protein sequence ID" value="NYD46910.1"/>
    <property type="molecule type" value="Genomic_DNA"/>
</dbReference>
<dbReference type="PANTHER" id="PTHR42718">
    <property type="entry name" value="MAJOR FACILITATOR SUPERFAMILY MULTIDRUG TRANSPORTER MFSC"/>
    <property type="match status" value="1"/>
</dbReference>
<feature type="transmembrane region" description="Helical" evidence="7">
    <location>
        <begin position="119"/>
        <end position="138"/>
    </location>
</feature>
<dbReference type="InterPro" id="IPR036259">
    <property type="entry name" value="MFS_trans_sf"/>
</dbReference>
<evidence type="ECO:0000256" key="1">
    <source>
        <dbReference type="ARBA" id="ARBA00004651"/>
    </source>
</evidence>
<evidence type="ECO:0000256" key="7">
    <source>
        <dbReference type="SAM" id="Phobius"/>
    </source>
</evidence>
<feature type="transmembrane region" description="Helical" evidence="7">
    <location>
        <begin position="58"/>
        <end position="78"/>
    </location>
</feature>
<dbReference type="RefSeq" id="WP_179844085.1">
    <property type="nucleotide sequence ID" value="NZ_JACCBA010000001.1"/>
</dbReference>
<dbReference type="PRINTS" id="PR01036">
    <property type="entry name" value="TCRTETB"/>
</dbReference>
<keyword evidence="2" id="KW-0813">Transport</keyword>
<feature type="transmembrane region" description="Helical" evidence="7">
    <location>
        <begin position="150"/>
        <end position="171"/>
    </location>
</feature>